<reference evidence="3 4" key="1">
    <citation type="submission" date="2019-08" db="EMBL/GenBank/DDBJ databases">
        <title>Prosopis cineraria nodule microbiome.</title>
        <authorList>
            <person name="Ali R."/>
            <person name="Chaluvadi S.R."/>
            <person name="Wang X."/>
        </authorList>
    </citation>
    <scope>NUCLEOTIDE SEQUENCE [LARGE SCALE GENOMIC DNA]</scope>
    <source>
        <strain evidence="3 4">BG7</strain>
        <plasmid evidence="3 4">unnamed</plasmid>
    </source>
</reference>
<dbReference type="InterPro" id="IPR036111">
    <property type="entry name" value="Mal/L-sulfo/L-lacto_DH-like_sf"/>
</dbReference>
<evidence type="ECO:0000313" key="4">
    <source>
        <dbReference type="Proteomes" id="UP000326881"/>
    </source>
</evidence>
<dbReference type="RefSeq" id="WP_153273033.1">
    <property type="nucleotide sequence ID" value="NZ_CP043499.1"/>
</dbReference>
<dbReference type="Gene3D" id="3.30.1370.60">
    <property type="entry name" value="Hypothetical oxidoreductase yiak, domain 2"/>
    <property type="match status" value="1"/>
</dbReference>
<dbReference type="GO" id="GO:0016491">
    <property type="term" value="F:oxidoreductase activity"/>
    <property type="evidence" value="ECO:0007669"/>
    <property type="project" value="UniProtKB-KW"/>
</dbReference>
<dbReference type="PANTHER" id="PTHR11091:SF0">
    <property type="entry name" value="MALATE DEHYDROGENASE"/>
    <property type="match status" value="1"/>
</dbReference>
<comment type="similarity">
    <text evidence="1">Belongs to the LDH2/MDH2 oxidoreductase family.</text>
</comment>
<dbReference type="Proteomes" id="UP000326881">
    <property type="component" value="Plasmid unnamed"/>
</dbReference>
<accession>A0A5Q0CGM4</accession>
<evidence type="ECO:0000256" key="2">
    <source>
        <dbReference type="ARBA" id="ARBA00023002"/>
    </source>
</evidence>
<dbReference type="KEGG" id="rgr:FZ934_22360"/>
<dbReference type="Pfam" id="PF02615">
    <property type="entry name" value="Ldh_2"/>
    <property type="match status" value="1"/>
</dbReference>
<sequence>MADEVYLTLKEAEDLAMRACLAAGASPASARSLVEATLSAALHGPATLGFPHFVDYLNGFVEGRINGHPTPRLERSFPAFLASDADAGIAQLGFDVALEDLLGAARTYGIAIFTQSNGFTTGELGYYVRTLANNGAIGLAATNANAMVVSTPGGPAVYSTNPLAFGFPLGPDSPPMVIDQASSATAFVNIVRAAEENQPIPEGWAVDADGNATTDAQKALAGALLPFGGRKGGNIALLVEMLSAGLSGGNWSLDVPDFRSGATSPAVGLTVVAIMPGNNGDQRIQRAQSQSARLQELGVFMPGVTGIEHPMTAEGISIPRSVFERVSAIAAR</sequence>
<geneLocation type="plasmid" evidence="3 4">
    <name>unnamed</name>
</geneLocation>
<evidence type="ECO:0000313" key="3">
    <source>
        <dbReference type="EMBL" id="QFY63059.1"/>
    </source>
</evidence>
<dbReference type="EMBL" id="CP043499">
    <property type="protein sequence ID" value="QFY63059.1"/>
    <property type="molecule type" value="Genomic_DNA"/>
</dbReference>
<organism evidence="3 4">
    <name type="scientific">Rhizobium grahamii</name>
    <dbReference type="NCBI Taxonomy" id="1120045"/>
    <lineage>
        <taxon>Bacteria</taxon>
        <taxon>Pseudomonadati</taxon>
        <taxon>Pseudomonadota</taxon>
        <taxon>Alphaproteobacteria</taxon>
        <taxon>Hyphomicrobiales</taxon>
        <taxon>Rhizobiaceae</taxon>
        <taxon>Rhizobium/Agrobacterium group</taxon>
        <taxon>Rhizobium</taxon>
    </lineage>
</organism>
<keyword evidence="4" id="KW-1185">Reference proteome</keyword>
<dbReference type="OrthoDB" id="9811519at2"/>
<protein>
    <submittedName>
        <fullName evidence="3">Malate dehydrogenase</fullName>
    </submittedName>
</protein>
<evidence type="ECO:0000256" key="1">
    <source>
        <dbReference type="ARBA" id="ARBA00006056"/>
    </source>
</evidence>
<proteinExistence type="inferred from homology"/>
<keyword evidence="3" id="KW-0614">Plasmid</keyword>
<dbReference type="InterPro" id="IPR043143">
    <property type="entry name" value="Mal/L-sulf/L-lact_DH-like_NADP"/>
</dbReference>
<dbReference type="PANTHER" id="PTHR11091">
    <property type="entry name" value="OXIDOREDUCTASE-RELATED"/>
    <property type="match status" value="1"/>
</dbReference>
<name>A0A5Q0CGM4_9HYPH</name>
<dbReference type="SUPFAM" id="SSF89733">
    <property type="entry name" value="L-sulfolactate dehydrogenase-like"/>
    <property type="match status" value="1"/>
</dbReference>
<keyword evidence="2" id="KW-0560">Oxidoreductase</keyword>
<dbReference type="AlphaFoldDB" id="A0A5Q0CGM4"/>
<dbReference type="Gene3D" id="1.10.1530.10">
    <property type="match status" value="1"/>
</dbReference>
<dbReference type="InterPro" id="IPR043144">
    <property type="entry name" value="Mal/L-sulf/L-lact_DH-like_ah"/>
</dbReference>
<gene>
    <name evidence="3" type="ORF">FZ934_22360</name>
</gene>
<dbReference type="InterPro" id="IPR003767">
    <property type="entry name" value="Malate/L-lactate_DH-like"/>
</dbReference>